<keyword evidence="2" id="KW-1185">Reference proteome</keyword>
<gene>
    <name evidence="1" type="ORF">SCALOS_LOCUS1690</name>
</gene>
<name>A0ACA9KAZ5_9GLOM</name>
<accession>A0ACA9KAZ5</accession>
<dbReference type="Proteomes" id="UP000789860">
    <property type="component" value="Unassembled WGS sequence"/>
</dbReference>
<sequence length="269" mass="31790">MSKNAENFNQSLITNKDEIMNSVTGINNSTKIIEERLYGPVYFSFGDDIFSINEIFLVRKPDTFMSIFYKNSDEFGSIDQGMKVRVLKMPEISPLMIPIVKDYYENDIIPIYDIKYNGIEWKKFEKDLDCLLIKPKETFVEELHRYDSNILCDFVQEIANFVLTKHFPSKVLEICFHFNNNGQFVNYRREWRIFVEKGYGFYCVSEYFEFIKKGLLEYFPSFKISKKAGSSGENSIVIEKVLDRKRVIEMAENTLKKRMMLKEVDDHDD</sequence>
<comment type="caution">
    <text evidence="1">The sequence shown here is derived from an EMBL/GenBank/DDBJ whole genome shotgun (WGS) entry which is preliminary data.</text>
</comment>
<reference evidence="1" key="1">
    <citation type="submission" date="2021-06" db="EMBL/GenBank/DDBJ databases">
        <authorList>
            <person name="Kallberg Y."/>
            <person name="Tangrot J."/>
            <person name="Rosling A."/>
        </authorList>
    </citation>
    <scope>NUCLEOTIDE SEQUENCE</scope>
    <source>
        <strain evidence="1">AU212A</strain>
    </source>
</reference>
<protein>
    <submittedName>
        <fullName evidence="1">6632_t:CDS:1</fullName>
    </submittedName>
</protein>
<proteinExistence type="predicted"/>
<evidence type="ECO:0000313" key="1">
    <source>
        <dbReference type="EMBL" id="CAG8462813.1"/>
    </source>
</evidence>
<dbReference type="EMBL" id="CAJVPM010001247">
    <property type="protein sequence ID" value="CAG8462813.1"/>
    <property type="molecule type" value="Genomic_DNA"/>
</dbReference>
<evidence type="ECO:0000313" key="2">
    <source>
        <dbReference type="Proteomes" id="UP000789860"/>
    </source>
</evidence>
<organism evidence="1 2">
    <name type="scientific">Scutellospora calospora</name>
    <dbReference type="NCBI Taxonomy" id="85575"/>
    <lineage>
        <taxon>Eukaryota</taxon>
        <taxon>Fungi</taxon>
        <taxon>Fungi incertae sedis</taxon>
        <taxon>Mucoromycota</taxon>
        <taxon>Glomeromycotina</taxon>
        <taxon>Glomeromycetes</taxon>
        <taxon>Diversisporales</taxon>
        <taxon>Gigasporaceae</taxon>
        <taxon>Scutellospora</taxon>
    </lineage>
</organism>